<evidence type="ECO:0000313" key="2">
    <source>
        <dbReference type="Proteomes" id="UP000005730"/>
    </source>
</evidence>
<dbReference type="eggNOG" id="COG0416">
    <property type="taxonomic scope" value="Bacteria"/>
</dbReference>
<sequence length="384" mass="40242">MLRHKEIVAEALEEIIALAKGEGRKPVRIALMARGNEVGVQELLMGARRAMREDRALKVVMVGPRVSGFDDLEWIETEDCEEAVSSAIEKGLSDPAGFDGAVALHYPFPLGVATVGMVVTPGRGRPMLISSTTGTASADRVEAMVINGVLGRAVARCLGIEDPTLGVLNVEGAASAVRALGRLKDAGYPLRFGSSLRSDGGALLRGNDILAGAVDVCVCDSLTGNVLNKMFSAFTTGGAYEAVGWGYGPSVGIGWGRVISIISRASGEPVVAGAIAYTAKMVRGCLPKVVEQEVAWAKGAGLEDVLTSLKGTATVQPDVQCPPKEPTDEEISGVDVLEVEVATRVLWREGIYAESAMGCTGPVIKLASRNHARAVELLRSAGYI</sequence>
<dbReference type="Gene3D" id="3.40.718.10">
    <property type="entry name" value="Isopropylmalate Dehydrogenase"/>
    <property type="match status" value="1"/>
</dbReference>
<reference evidence="1 2" key="1">
    <citation type="submission" date="2011-10" db="EMBL/GenBank/DDBJ databases">
        <title>The Noncontiguous Finished genome of Thermanaerovibrio velox DSM 12556.</title>
        <authorList>
            <consortium name="US DOE Joint Genome Institute (JGI-PGF)"/>
            <person name="Lucas S."/>
            <person name="Copeland A."/>
            <person name="Lapidus A."/>
            <person name="Glavina del Rio T."/>
            <person name="Dalin E."/>
            <person name="Tice H."/>
            <person name="Bruce D."/>
            <person name="Goodwin L."/>
            <person name="Pitluck S."/>
            <person name="Peters L."/>
            <person name="Mikhailova N."/>
            <person name="Teshima H."/>
            <person name="Kyrpides N."/>
            <person name="Mavromatis K."/>
            <person name="Ivanova N."/>
            <person name="Markowitz V."/>
            <person name="Cheng J.-F."/>
            <person name="Hugenholtz P."/>
            <person name="Woyke T."/>
            <person name="Wu D."/>
            <person name="Spring S."/>
            <person name="Brambilla E.-M."/>
            <person name="Klenk H.-P."/>
            <person name="Eisen J.A."/>
        </authorList>
    </citation>
    <scope>NUCLEOTIDE SEQUENCE [LARGE SCALE GENOMIC DNA]</scope>
    <source>
        <strain evidence="1 2">DSM 12556</strain>
    </source>
</reference>
<dbReference type="OrthoDB" id="9769886at2"/>
<organism evidence="1 2">
    <name type="scientific">Thermanaerovibrio velox DSM 12556</name>
    <dbReference type="NCBI Taxonomy" id="926567"/>
    <lineage>
        <taxon>Bacteria</taxon>
        <taxon>Thermotogati</taxon>
        <taxon>Synergistota</taxon>
        <taxon>Synergistia</taxon>
        <taxon>Synergistales</taxon>
        <taxon>Synergistaceae</taxon>
        <taxon>Thermanaerovibrio</taxon>
    </lineage>
</organism>
<dbReference type="AlphaFoldDB" id="H0UQW1"/>
<dbReference type="GO" id="GO:0016747">
    <property type="term" value="F:acyltransferase activity, transferring groups other than amino-acyl groups"/>
    <property type="evidence" value="ECO:0007669"/>
    <property type="project" value="InterPro"/>
</dbReference>
<accession>H0UQW1</accession>
<dbReference type="EMBL" id="CM001377">
    <property type="protein sequence ID" value="EHM09790.1"/>
    <property type="molecule type" value="Genomic_DNA"/>
</dbReference>
<dbReference type="NCBIfam" id="NF040747">
    <property type="entry name" value="reduct_C_alpha"/>
    <property type="match status" value="1"/>
</dbReference>
<name>H0UQW1_9BACT</name>
<dbReference type="RefSeq" id="WP_006583283.1">
    <property type="nucleotide sequence ID" value="NZ_CM001377.1"/>
</dbReference>
<proteinExistence type="predicted"/>
<dbReference type="SUPFAM" id="SSF53659">
    <property type="entry name" value="Isocitrate/Isopropylmalate dehydrogenase-like"/>
    <property type="match status" value="1"/>
</dbReference>
<dbReference type="Pfam" id="PF02504">
    <property type="entry name" value="FA_synthesis"/>
    <property type="match status" value="1"/>
</dbReference>
<gene>
    <name evidence="1" type="ORF">TheveDRAFT_0631</name>
</gene>
<protein>
    <submittedName>
        <fullName evidence="1">Fatty acid/phospholipid biosynthesis enzyme</fullName>
    </submittedName>
</protein>
<dbReference type="HOGENOM" id="CLU_711151_0_0_0"/>
<dbReference type="STRING" id="926567.TheveDRAFT_0631"/>
<dbReference type="Proteomes" id="UP000005730">
    <property type="component" value="Chromosome"/>
</dbReference>
<keyword evidence="2" id="KW-1185">Reference proteome</keyword>
<dbReference type="InterPro" id="IPR003664">
    <property type="entry name" value="FA_synthesis"/>
</dbReference>
<dbReference type="GO" id="GO:0006633">
    <property type="term" value="P:fatty acid biosynthetic process"/>
    <property type="evidence" value="ECO:0007669"/>
    <property type="project" value="InterPro"/>
</dbReference>
<evidence type="ECO:0000313" key="1">
    <source>
        <dbReference type="EMBL" id="EHM09790.1"/>
    </source>
</evidence>